<dbReference type="EMBL" id="HBFA01010173">
    <property type="protein sequence ID" value="CAD8658285.1"/>
    <property type="molecule type" value="Transcribed_RNA"/>
</dbReference>
<proteinExistence type="predicted"/>
<sequence length="325" mass="35661">MVCFTRRGCVILKRTSEKSGAAWKGLNTNTPPFGRTRAVQVQRVWFKSDTWHCTNNRRHSLSTGFDRRASSFAFRTFSGLERLRESVPRAAGAGSADTRSPETKTNWLQLSGLLFLFGSTLGPCLDGIHSRVDLLEYDRGAIAIYSLNTSVWVPILLGVYYTSLGLLHVAADNFLEARDPPPLRVTNASFGRTAACFGTTAILLQVSAALYSVDASPVVIAAVLTIGASIQWRAWDSTISGFGLSVICGLIAPLTEVFIMAYLQWWHYPLPDIVFLQADNAFTPLAVGIPLWVPVCYAFYTPAVGNLAEWLKRDVCTVSGRSNSQ</sequence>
<organism evidence="2">
    <name type="scientific">Pyramimonas obovata</name>
    <dbReference type="NCBI Taxonomy" id="1411642"/>
    <lineage>
        <taxon>Eukaryota</taxon>
        <taxon>Viridiplantae</taxon>
        <taxon>Chlorophyta</taxon>
        <taxon>Pyramimonadophyceae</taxon>
        <taxon>Pyramimonadales</taxon>
        <taxon>Pyramimonadaceae</taxon>
        <taxon>Pyramimonas</taxon>
        <taxon>Pyramimonas incertae sedis</taxon>
    </lineage>
</organism>
<reference evidence="2" key="1">
    <citation type="submission" date="2021-01" db="EMBL/GenBank/DDBJ databases">
        <authorList>
            <person name="Corre E."/>
            <person name="Pelletier E."/>
            <person name="Niang G."/>
            <person name="Scheremetjew M."/>
            <person name="Finn R."/>
            <person name="Kale V."/>
            <person name="Holt S."/>
            <person name="Cochrane G."/>
            <person name="Meng A."/>
            <person name="Brown T."/>
            <person name="Cohen L."/>
        </authorList>
    </citation>
    <scope>NUCLEOTIDE SEQUENCE</scope>
    <source>
        <strain evidence="2">CCMP722</strain>
    </source>
</reference>
<feature type="transmembrane region" description="Helical" evidence="1">
    <location>
        <begin position="242"/>
        <end position="265"/>
    </location>
</feature>
<accession>A0A7S0QX87</accession>
<evidence type="ECO:0000256" key="1">
    <source>
        <dbReference type="SAM" id="Phobius"/>
    </source>
</evidence>
<keyword evidence="1" id="KW-1133">Transmembrane helix</keyword>
<keyword evidence="1" id="KW-0812">Transmembrane</keyword>
<evidence type="ECO:0000313" key="2">
    <source>
        <dbReference type="EMBL" id="CAD8658285.1"/>
    </source>
</evidence>
<dbReference type="PANTHER" id="PTHR36774:SF1">
    <property type="entry name" value="INSULIN-INDUCED PROTEIN"/>
    <property type="match status" value="1"/>
</dbReference>
<feature type="transmembrane region" description="Helical" evidence="1">
    <location>
        <begin position="285"/>
        <end position="303"/>
    </location>
</feature>
<dbReference type="PANTHER" id="PTHR36774">
    <property type="entry name" value="INSULIN-INDUCED PROTEIN"/>
    <property type="match status" value="1"/>
</dbReference>
<keyword evidence="1" id="KW-0472">Membrane</keyword>
<feature type="transmembrane region" description="Helical" evidence="1">
    <location>
        <begin position="140"/>
        <end position="161"/>
    </location>
</feature>
<protein>
    <submittedName>
        <fullName evidence="2">Uncharacterized protein</fullName>
    </submittedName>
</protein>
<name>A0A7S0QX87_9CHLO</name>
<feature type="transmembrane region" description="Helical" evidence="1">
    <location>
        <begin position="208"/>
        <end position="230"/>
    </location>
</feature>
<gene>
    <name evidence="2" type="ORF">POBO1169_LOCUS5330</name>
</gene>
<dbReference type="AlphaFoldDB" id="A0A7S0QX87"/>